<proteinExistence type="predicted"/>
<sequence length="193" mass="21512">MGLELHDNNGGSIEKVSLNQIEVSDALVTPTNGPFKGILKRNRRGCRGLCNCLNCASFRLHADRAFEFSRNQMHDAEEVASDLMKELANLRSLLEKSVITDNDLAAIQLNPVLIKQACNKAVETENLAKERLSQLNYDLNVHCRIPPSPAVSIKFLTLPCSIRESGIARTTACLCIKVTVVSREWRLRPISFH</sequence>
<organism evidence="1 2">
    <name type="scientific">Rehmannia glutinosa</name>
    <name type="common">Chinese foxglove</name>
    <dbReference type="NCBI Taxonomy" id="99300"/>
    <lineage>
        <taxon>Eukaryota</taxon>
        <taxon>Viridiplantae</taxon>
        <taxon>Streptophyta</taxon>
        <taxon>Embryophyta</taxon>
        <taxon>Tracheophyta</taxon>
        <taxon>Spermatophyta</taxon>
        <taxon>Magnoliopsida</taxon>
        <taxon>eudicotyledons</taxon>
        <taxon>Gunneridae</taxon>
        <taxon>Pentapetalae</taxon>
        <taxon>asterids</taxon>
        <taxon>lamiids</taxon>
        <taxon>Lamiales</taxon>
        <taxon>Orobanchaceae</taxon>
        <taxon>Rehmannieae</taxon>
        <taxon>Rehmannia</taxon>
    </lineage>
</organism>
<name>A0ABR0VXN1_REHGL</name>
<evidence type="ECO:0000313" key="2">
    <source>
        <dbReference type="Proteomes" id="UP001318860"/>
    </source>
</evidence>
<dbReference type="PANTHER" id="PTHR34461">
    <property type="entry name" value="EXPRESSED PROTEIN"/>
    <property type="match status" value="1"/>
</dbReference>
<dbReference type="Proteomes" id="UP001318860">
    <property type="component" value="Unassembled WGS sequence"/>
</dbReference>
<reference evidence="1 2" key="1">
    <citation type="journal article" date="2021" name="Comput. Struct. Biotechnol. J.">
        <title>De novo genome assembly of the potent medicinal plant Rehmannia glutinosa using nanopore technology.</title>
        <authorList>
            <person name="Ma L."/>
            <person name="Dong C."/>
            <person name="Song C."/>
            <person name="Wang X."/>
            <person name="Zheng X."/>
            <person name="Niu Y."/>
            <person name="Chen S."/>
            <person name="Feng W."/>
        </authorList>
    </citation>
    <scope>NUCLEOTIDE SEQUENCE [LARGE SCALE GENOMIC DNA]</scope>
    <source>
        <strain evidence="1">DH-2019</strain>
    </source>
</reference>
<comment type="caution">
    <text evidence="1">The sequence shown here is derived from an EMBL/GenBank/DDBJ whole genome shotgun (WGS) entry which is preliminary data.</text>
</comment>
<keyword evidence="2" id="KW-1185">Reference proteome</keyword>
<dbReference type="PANTHER" id="PTHR34461:SF4">
    <property type="entry name" value="OS01G0101800 PROTEIN"/>
    <property type="match status" value="1"/>
</dbReference>
<protein>
    <submittedName>
        <fullName evidence="1">Uncharacterized protein</fullName>
    </submittedName>
</protein>
<accession>A0ABR0VXN1</accession>
<dbReference type="EMBL" id="JABTTQ020000698">
    <property type="protein sequence ID" value="KAK6138595.1"/>
    <property type="molecule type" value="Genomic_DNA"/>
</dbReference>
<evidence type="ECO:0000313" key="1">
    <source>
        <dbReference type="EMBL" id="KAK6138595.1"/>
    </source>
</evidence>
<gene>
    <name evidence="1" type="ORF">DH2020_027662</name>
</gene>